<evidence type="ECO:0000259" key="2">
    <source>
        <dbReference type="Pfam" id="PF02517"/>
    </source>
</evidence>
<keyword evidence="4" id="KW-1185">Reference proteome</keyword>
<feature type="transmembrane region" description="Helical" evidence="1">
    <location>
        <begin position="101"/>
        <end position="120"/>
    </location>
</feature>
<organism evidence="3 4">
    <name type="scientific">Erythrobacter rubeus</name>
    <dbReference type="NCBI Taxonomy" id="2760803"/>
    <lineage>
        <taxon>Bacteria</taxon>
        <taxon>Pseudomonadati</taxon>
        <taxon>Pseudomonadota</taxon>
        <taxon>Alphaproteobacteria</taxon>
        <taxon>Sphingomonadales</taxon>
        <taxon>Erythrobacteraceae</taxon>
        <taxon>Erythrobacter/Porphyrobacter group</taxon>
        <taxon>Erythrobacter</taxon>
    </lineage>
</organism>
<feature type="transmembrane region" description="Helical" evidence="1">
    <location>
        <begin position="132"/>
        <end position="151"/>
    </location>
</feature>
<accession>A0ABR8KYH1</accession>
<dbReference type="InterPro" id="IPR003675">
    <property type="entry name" value="Rce1/LyrA-like_dom"/>
</dbReference>
<gene>
    <name evidence="3" type="ORF">IB285_14575</name>
</gene>
<feature type="transmembrane region" description="Helical" evidence="1">
    <location>
        <begin position="242"/>
        <end position="264"/>
    </location>
</feature>
<dbReference type="RefSeq" id="WP_190788841.1">
    <property type="nucleotide sequence ID" value="NZ_JACXLC010000001.1"/>
</dbReference>
<keyword evidence="1" id="KW-0472">Membrane</keyword>
<keyword evidence="1" id="KW-1133">Transmembrane helix</keyword>
<keyword evidence="3" id="KW-0378">Hydrolase</keyword>
<evidence type="ECO:0000313" key="4">
    <source>
        <dbReference type="Proteomes" id="UP000635384"/>
    </source>
</evidence>
<reference evidence="3 4" key="1">
    <citation type="submission" date="2020-09" db="EMBL/GenBank/DDBJ databases">
        <authorList>
            <person name="Yoon J.-W."/>
        </authorList>
    </citation>
    <scope>NUCLEOTIDE SEQUENCE [LARGE SCALE GENOMIC DNA]</scope>
    <source>
        <strain evidence="3 4">KMU-140</strain>
    </source>
</reference>
<evidence type="ECO:0000313" key="3">
    <source>
        <dbReference type="EMBL" id="MBD2843484.1"/>
    </source>
</evidence>
<feature type="transmembrane region" description="Helical" evidence="1">
    <location>
        <begin position="191"/>
        <end position="209"/>
    </location>
</feature>
<feature type="transmembrane region" description="Helical" evidence="1">
    <location>
        <begin position="215"/>
        <end position="235"/>
    </location>
</feature>
<keyword evidence="3" id="KW-0645">Protease</keyword>
<dbReference type="Proteomes" id="UP000635384">
    <property type="component" value="Unassembled WGS sequence"/>
</dbReference>
<evidence type="ECO:0000256" key="1">
    <source>
        <dbReference type="SAM" id="Phobius"/>
    </source>
</evidence>
<sequence>MSDTTTSPVTPSEIENVFGDGRDARAMLPAPTARAEWSRYLAFLQRPVLPEVVGAGAQPLKVTARILGLDLLIMTAFISVLMLIVAIGFELPDNLNSTLEMNLTTVALVVVVAPIMEELVFRSWLSGRPGYLLAFAVLIASGLVAAMMGASNTGEEAQLAVGISMLVGLVLAAASLFALRRRPPMRWFRKLFPVLFWLSTLSFALVHLFNYTEGALAILLPLVLPQFVLGSMAAYLRVHYGLIWAIVLHAAHNGFAIGVAALAMTAEGGQRGLRFNIEMVRDLF</sequence>
<keyword evidence="3" id="KW-0482">Metalloprotease</keyword>
<dbReference type="GO" id="GO:0008237">
    <property type="term" value="F:metallopeptidase activity"/>
    <property type="evidence" value="ECO:0007669"/>
    <property type="project" value="UniProtKB-KW"/>
</dbReference>
<dbReference type="EMBL" id="JACXLC010000001">
    <property type="protein sequence ID" value="MBD2843484.1"/>
    <property type="molecule type" value="Genomic_DNA"/>
</dbReference>
<name>A0ABR8KYH1_9SPHN</name>
<proteinExistence type="predicted"/>
<comment type="caution">
    <text evidence="3">The sequence shown here is derived from an EMBL/GenBank/DDBJ whole genome shotgun (WGS) entry which is preliminary data.</text>
</comment>
<feature type="domain" description="CAAX prenyl protease 2/Lysostaphin resistance protein A-like" evidence="2">
    <location>
        <begin position="103"/>
        <end position="254"/>
    </location>
</feature>
<feature type="transmembrane region" description="Helical" evidence="1">
    <location>
        <begin position="67"/>
        <end position="89"/>
    </location>
</feature>
<feature type="transmembrane region" description="Helical" evidence="1">
    <location>
        <begin position="157"/>
        <end position="179"/>
    </location>
</feature>
<protein>
    <submittedName>
        <fullName evidence="3">CPBP family intramembrane metalloprotease</fullName>
    </submittedName>
</protein>
<dbReference type="Pfam" id="PF02517">
    <property type="entry name" value="Rce1-like"/>
    <property type="match status" value="1"/>
</dbReference>
<keyword evidence="1" id="KW-0812">Transmembrane</keyword>